<gene>
    <name evidence="11" type="ORF">SAMN02982922_1282</name>
</gene>
<dbReference type="GO" id="GO:0005829">
    <property type="term" value="C:cytosol"/>
    <property type="evidence" value="ECO:0007669"/>
    <property type="project" value="TreeGrafter"/>
</dbReference>
<dbReference type="GO" id="GO:0046872">
    <property type="term" value="F:metal ion binding"/>
    <property type="evidence" value="ECO:0007669"/>
    <property type="project" value="UniProtKB-KW"/>
</dbReference>
<feature type="binding site" evidence="10">
    <location>
        <position position="174"/>
    </location>
    <ligand>
        <name>Mg(2+)</name>
        <dbReference type="ChEBI" id="CHEBI:18420"/>
    </ligand>
</feature>
<dbReference type="InterPro" id="IPR050155">
    <property type="entry name" value="HAD-like_hydrolase_sf"/>
</dbReference>
<dbReference type="GO" id="GO:0005975">
    <property type="term" value="P:carbohydrate metabolic process"/>
    <property type="evidence" value="ECO:0007669"/>
    <property type="project" value="InterPro"/>
</dbReference>
<feature type="binding site" evidence="10">
    <location>
        <position position="12"/>
    </location>
    <ligand>
        <name>Mg(2+)</name>
        <dbReference type="ChEBI" id="CHEBI:18420"/>
    </ligand>
</feature>
<evidence type="ECO:0000256" key="2">
    <source>
        <dbReference type="ARBA" id="ARBA00001946"/>
    </source>
</evidence>
<comment type="catalytic activity">
    <reaction evidence="1 10">
        <text>2-phosphoglycolate + H2O = glycolate + phosphate</text>
        <dbReference type="Rhea" id="RHEA:14369"/>
        <dbReference type="ChEBI" id="CHEBI:15377"/>
        <dbReference type="ChEBI" id="CHEBI:29805"/>
        <dbReference type="ChEBI" id="CHEBI:43474"/>
        <dbReference type="ChEBI" id="CHEBI:58033"/>
        <dbReference type="EC" id="3.1.3.18"/>
    </reaction>
</comment>
<dbReference type="PANTHER" id="PTHR43434:SF1">
    <property type="entry name" value="PHOSPHOGLYCOLATE PHOSPHATASE"/>
    <property type="match status" value="1"/>
</dbReference>
<keyword evidence="6 10" id="KW-0479">Metal-binding</keyword>
<dbReference type="PRINTS" id="PR00413">
    <property type="entry name" value="HADHALOGNASE"/>
</dbReference>
<dbReference type="GO" id="GO:0008967">
    <property type="term" value="F:phosphoglycolate phosphatase activity"/>
    <property type="evidence" value="ECO:0007669"/>
    <property type="project" value="UniProtKB-UniRule"/>
</dbReference>
<dbReference type="SFLD" id="SFLDS00003">
    <property type="entry name" value="Haloacid_Dehalogenase"/>
    <property type="match status" value="1"/>
</dbReference>
<dbReference type="EC" id="3.1.3.18" evidence="5 10"/>
<dbReference type="InterPro" id="IPR037512">
    <property type="entry name" value="PGPase_prok"/>
</dbReference>
<comment type="function">
    <text evidence="10">Specifically catalyzes the dephosphorylation of 2-phosphoglycolate. Is involved in the dissimilation of the intracellular 2-phosphoglycolate formed during the DNA repair of 3'-phosphoglycolate ends, a major class of DNA lesions induced by oxidative stress.</text>
</comment>
<dbReference type="InterPro" id="IPR023198">
    <property type="entry name" value="PGP-like_dom2"/>
</dbReference>
<dbReference type="GO" id="GO:0046295">
    <property type="term" value="P:glycolate biosynthetic process"/>
    <property type="evidence" value="ECO:0007669"/>
    <property type="project" value="UniProtKB-UniRule"/>
</dbReference>
<dbReference type="HAMAP" id="MF_00495">
    <property type="entry name" value="GPH_hydrolase_bact"/>
    <property type="match status" value="1"/>
</dbReference>
<reference evidence="11 12" key="1">
    <citation type="submission" date="2017-04" db="EMBL/GenBank/DDBJ databases">
        <authorList>
            <person name="Afonso C.L."/>
            <person name="Miller P.J."/>
            <person name="Scott M.A."/>
            <person name="Spackman E."/>
            <person name="Goraichik I."/>
            <person name="Dimitrov K.M."/>
            <person name="Suarez D.L."/>
            <person name="Swayne D.E."/>
        </authorList>
    </citation>
    <scope>NUCLEOTIDE SEQUENCE [LARGE SCALE GENOMIC DNA]</scope>
    <source>
        <strain evidence="11 12">B5P</strain>
    </source>
</reference>
<evidence type="ECO:0000256" key="5">
    <source>
        <dbReference type="ARBA" id="ARBA00013078"/>
    </source>
</evidence>
<evidence type="ECO:0000256" key="1">
    <source>
        <dbReference type="ARBA" id="ARBA00000830"/>
    </source>
</evidence>
<evidence type="ECO:0000313" key="12">
    <source>
        <dbReference type="Proteomes" id="UP000193083"/>
    </source>
</evidence>
<dbReference type="NCBIfam" id="TIGR01549">
    <property type="entry name" value="HAD-SF-IA-v1"/>
    <property type="match status" value="1"/>
</dbReference>
<dbReference type="GO" id="GO:0006281">
    <property type="term" value="P:DNA repair"/>
    <property type="evidence" value="ECO:0007669"/>
    <property type="project" value="TreeGrafter"/>
</dbReference>
<evidence type="ECO:0000256" key="4">
    <source>
        <dbReference type="ARBA" id="ARBA00006171"/>
    </source>
</evidence>
<dbReference type="InterPro" id="IPR036412">
    <property type="entry name" value="HAD-like_sf"/>
</dbReference>
<dbReference type="InterPro" id="IPR023214">
    <property type="entry name" value="HAD_sf"/>
</dbReference>
<keyword evidence="8 10" id="KW-0460">Magnesium</keyword>
<dbReference type="NCBIfam" id="TIGR01509">
    <property type="entry name" value="HAD-SF-IA-v3"/>
    <property type="match status" value="1"/>
</dbReference>
<dbReference type="PANTHER" id="PTHR43434">
    <property type="entry name" value="PHOSPHOGLYCOLATE PHOSPHATASE"/>
    <property type="match status" value="1"/>
</dbReference>
<comment type="cofactor">
    <cofactor evidence="2 10">
        <name>Mg(2+)</name>
        <dbReference type="ChEBI" id="CHEBI:18420"/>
    </cofactor>
</comment>
<comment type="pathway">
    <text evidence="3 10">Organic acid metabolism; glycolate biosynthesis; glycolate from 2-phosphoglycolate: step 1/1.</text>
</comment>
<organism evidence="11 12">
    <name type="scientific">Mesorhizobium australicum</name>
    <dbReference type="NCBI Taxonomy" id="536018"/>
    <lineage>
        <taxon>Bacteria</taxon>
        <taxon>Pseudomonadati</taxon>
        <taxon>Pseudomonadota</taxon>
        <taxon>Alphaproteobacteria</taxon>
        <taxon>Hyphomicrobiales</taxon>
        <taxon>Phyllobacteriaceae</taxon>
        <taxon>Mesorhizobium</taxon>
    </lineage>
</organism>
<keyword evidence="12" id="KW-1185">Reference proteome</keyword>
<proteinExistence type="inferred from homology"/>
<evidence type="ECO:0000256" key="10">
    <source>
        <dbReference type="HAMAP-Rule" id="MF_00495"/>
    </source>
</evidence>
<evidence type="ECO:0000256" key="7">
    <source>
        <dbReference type="ARBA" id="ARBA00022801"/>
    </source>
</evidence>
<comment type="similarity">
    <text evidence="4 10">Belongs to the HAD-like hydrolase superfamily. CbbY/CbbZ/Gph/YieH family.</text>
</comment>
<dbReference type="InterPro" id="IPR041492">
    <property type="entry name" value="HAD_2"/>
</dbReference>
<dbReference type="RefSeq" id="WP_244561672.1">
    <property type="nucleotide sequence ID" value="NZ_FXBL01000004.1"/>
</dbReference>
<evidence type="ECO:0000256" key="3">
    <source>
        <dbReference type="ARBA" id="ARBA00004818"/>
    </source>
</evidence>
<accession>A0A1X7N4L8</accession>
<evidence type="ECO:0000313" key="11">
    <source>
        <dbReference type="EMBL" id="SMH32337.1"/>
    </source>
</evidence>
<dbReference type="SFLD" id="SFLDG01135">
    <property type="entry name" value="C1.5.6:_HAD__Beta-PGM__Phospha"/>
    <property type="match status" value="1"/>
</dbReference>
<dbReference type="UniPathway" id="UPA00865">
    <property type="reaction ID" value="UER00834"/>
</dbReference>
<feature type="binding site" evidence="10">
    <location>
        <position position="14"/>
    </location>
    <ligand>
        <name>Mg(2+)</name>
        <dbReference type="ChEBI" id="CHEBI:18420"/>
    </ligand>
</feature>
<evidence type="ECO:0000256" key="6">
    <source>
        <dbReference type="ARBA" id="ARBA00022723"/>
    </source>
</evidence>
<dbReference type="Gene3D" id="1.10.150.240">
    <property type="entry name" value="Putative phosphatase, domain 2"/>
    <property type="match status" value="1"/>
</dbReference>
<protein>
    <recommendedName>
        <fullName evidence="5 10">Phosphoglycolate phosphatase</fullName>
        <shortName evidence="10">PGP</shortName>
        <shortName evidence="10">PGPase</shortName>
        <ecNumber evidence="5 10">3.1.3.18</ecNumber>
    </recommendedName>
</protein>
<dbReference type="Pfam" id="PF13419">
    <property type="entry name" value="HAD_2"/>
    <property type="match status" value="1"/>
</dbReference>
<dbReference type="Gene3D" id="3.40.50.1000">
    <property type="entry name" value="HAD superfamily/HAD-like"/>
    <property type="match status" value="1"/>
</dbReference>
<keyword evidence="7 10" id="KW-0378">Hydrolase</keyword>
<evidence type="ECO:0000256" key="8">
    <source>
        <dbReference type="ARBA" id="ARBA00022842"/>
    </source>
</evidence>
<feature type="active site" description="Nucleophile" evidence="10">
    <location>
        <position position="12"/>
    </location>
</feature>
<sequence length="226" mass="23718">MSDTWPRAVLFDLDGTLIDSAPDLHASINILLMRRGLGPLSLPDVVSMIGNGVKKLVERAFIAVGHPLDADELDLEYEAMIGIYADHLTVLTVLTPGAREIVEELHAQGVLMGVVTNKPQMPTEAILDHFGLSPYLDAVIGGDSGVEKKPAPDMIFAALDRLGLRPEDAVLVGDSVADVGSARAAGIPVIALRGGYTSVPVDEIGADIVIDGLADLLATLAGMRPA</sequence>
<dbReference type="SUPFAM" id="SSF56784">
    <property type="entry name" value="HAD-like"/>
    <property type="match status" value="1"/>
</dbReference>
<dbReference type="NCBIfam" id="TIGR01449">
    <property type="entry name" value="PGP_bact"/>
    <property type="match status" value="1"/>
</dbReference>
<dbReference type="EMBL" id="FXBL01000004">
    <property type="protein sequence ID" value="SMH32337.1"/>
    <property type="molecule type" value="Genomic_DNA"/>
</dbReference>
<dbReference type="Proteomes" id="UP000193083">
    <property type="component" value="Unassembled WGS sequence"/>
</dbReference>
<dbReference type="SFLD" id="SFLDG01129">
    <property type="entry name" value="C1.5:_HAD__Beta-PGM__Phosphata"/>
    <property type="match status" value="1"/>
</dbReference>
<dbReference type="AlphaFoldDB" id="A0A1X7N4L8"/>
<dbReference type="InterPro" id="IPR006439">
    <property type="entry name" value="HAD-SF_hydro_IA"/>
</dbReference>
<name>A0A1X7N4L8_9HYPH</name>
<evidence type="ECO:0000256" key="9">
    <source>
        <dbReference type="ARBA" id="ARBA00023277"/>
    </source>
</evidence>
<keyword evidence="9 10" id="KW-0119">Carbohydrate metabolism</keyword>